<feature type="compositionally biased region" description="Low complexity" evidence="1">
    <location>
        <begin position="10"/>
        <end position="32"/>
    </location>
</feature>
<dbReference type="VEuPathDB" id="VectorBase:HLOH_057486"/>
<dbReference type="Proteomes" id="UP000821853">
    <property type="component" value="Unassembled WGS sequence"/>
</dbReference>
<dbReference type="EMBL" id="JABSTR010000977">
    <property type="protein sequence ID" value="KAH9383118.1"/>
    <property type="molecule type" value="Genomic_DNA"/>
</dbReference>
<dbReference type="AlphaFoldDB" id="A0A9J6H5X9"/>
<evidence type="ECO:0000313" key="3">
    <source>
        <dbReference type="Proteomes" id="UP000821853"/>
    </source>
</evidence>
<evidence type="ECO:0000313" key="2">
    <source>
        <dbReference type="EMBL" id="KAH9383118.1"/>
    </source>
</evidence>
<name>A0A9J6H5X9_HAELO</name>
<feature type="region of interest" description="Disordered" evidence="1">
    <location>
        <begin position="1"/>
        <end position="32"/>
    </location>
</feature>
<feature type="compositionally biased region" description="Basic and acidic residues" evidence="1">
    <location>
        <begin position="142"/>
        <end position="162"/>
    </location>
</feature>
<accession>A0A9J6H5X9</accession>
<protein>
    <submittedName>
        <fullName evidence="2">Uncharacterized protein</fullName>
    </submittedName>
</protein>
<proteinExistence type="predicted"/>
<keyword evidence="3" id="KW-1185">Reference proteome</keyword>
<feature type="region of interest" description="Disordered" evidence="1">
    <location>
        <begin position="120"/>
        <end position="195"/>
    </location>
</feature>
<organism evidence="2 3">
    <name type="scientific">Haemaphysalis longicornis</name>
    <name type="common">Bush tick</name>
    <dbReference type="NCBI Taxonomy" id="44386"/>
    <lineage>
        <taxon>Eukaryota</taxon>
        <taxon>Metazoa</taxon>
        <taxon>Ecdysozoa</taxon>
        <taxon>Arthropoda</taxon>
        <taxon>Chelicerata</taxon>
        <taxon>Arachnida</taxon>
        <taxon>Acari</taxon>
        <taxon>Parasitiformes</taxon>
        <taxon>Ixodida</taxon>
        <taxon>Ixodoidea</taxon>
        <taxon>Ixodidae</taxon>
        <taxon>Haemaphysalinae</taxon>
        <taxon>Haemaphysalis</taxon>
    </lineage>
</organism>
<evidence type="ECO:0000256" key="1">
    <source>
        <dbReference type="SAM" id="MobiDB-lite"/>
    </source>
</evidence>
<sequence length="195" mass="20833">MKGRGATWCSRQGTRGRTGSRGSSTPSAGATGMFWVDRDNATRVGESMCAVQVAERRPGLHRQGDGPAGWHWGERAVSGGASQGSAPGPVVLWPHGNLACNRRGRVVRLQVLMKAALGPSQGSVLKGGSNKGRNPQLLLSGENKDRGAQNRLVSERGTDEAGMRPLTPRPAMRKPKVPPFVPPTRQWKSTRLPSL</sequence>
<reference evidence="2 3" key="1">
    <citation type="journal article" date="2020" name="Cell">
        <title>Large-Scale Comparative Analyses of Tick Genomes Elucidate Their Genetic Diversity and Vector Capacities.</title>
        <authorList>
            <consortium name="Tick Genome and Microbiome Consortium (TIGMIC)"/>
            <person name="Jia N."/>
            <person name="Wang J."/>
            <person name="Shi W."/>
            <person name="Du L."/>
            <person name="Sun Y."/>
            <person name="Zhan W."/>
            <person name="Jiang J.F."/>
            <person name="Wang Q."/>
            <person name="Zhang B."/>
            <person name="Ji P."/>
            <person name="Bell-Sakyi L."/>
            <person name="Cui X.M."/>
            <person name="Yuan T.T."/>
            <person name="Jiang B.G."/>
            <person name="Yang W.F."/>
            <person name="Lam T.T."/>
            <person name="Chang Q.C."/>
            <person name="Ding S.J."/>
            <person name="Wang X.J."/>
            <person name="Zhu J.G."/>
            <person name="Ruan X.D."/>
            <person name="Zhao L."/>
            <person name="Wei J.T."/>
            <person name="Ye R.Z."/>
            <person name="Que T.C."/>
            <person name="Du C.H."/>
            <person name="Zhou Y.H."/>
            <person name="Cheng J.X."/>
            <person name="Dai P.F."/>
            <person name="Guo W.B."/>
            <person name="Han X.H."/>
            <person name="Huang E.J."/>
            <person name="Li L.F."/>
            <person name="Wei W."/>
            <person name="Gao Y.C."/>
            <person name="Liu J.Z."/>
            <person name="Shao H.Z."/>
            <person name="Wang X."/>
            <person name="Wang C.C."/>
            <person name="Yang T.C."/>
            <person name="Huo Q.B."/>
            <person name="Li W."/>
            <person name="Chen H.Y."/>
            <person name="Chen S.E."/>
            <person name="Zhou L.G."/>
            <person name="Ni X.B."/>
            <person name="Tian J.H."/>
            <person name="Sheng Y."/>
            <person name="Liu T."/>
            <person name="Pan Y.S."/>
            <person name="Xia L.Y."/>
            <person name="Li J."/>
            <person name="Zhao F."/>
            <person name="Cao W.C."/>
        </authorList>
    </citation>
    <scope>NUCLEOTIDE SEQUENCE [LARGE SCALE GENOMIC DNA]</scope>
    <source>
        <strain evidence="2">HaeL-2018</strain>
    </source>
</reference>
<feature type="compositionally biased region" description="Polar residues" evidence="1">
    <location>
        <begin position="186"/>
        <end position="195"/>
    </location>
</feature>
<gene>
    <name evidence="2" type="ORF">HPB48_023853</name>
</gene>
<feature type="compositionally biased region" description="Low complexity" evidence="1">
    <location>
        <begin position="76"/>
        <end position="85"/>
    </location>
</feature>
<feature type="region of interest" description="Disordered" evidence="1">
    <location>
        <begin position="57"/>
        <end position="85"/>
    </location>
</feature>
<comment type="caution">
    <text evidence="2">The sequence shown here is derived from an EMBL/GenBank/DDBJ whole genome shotgun (WGS) entry which is preliminary data.</text>
</comment>